<evidence type="ECO:0000259" key="1">
    <source>
        <dbReference type="PROSITE" id="PS50075"/>
    </source>
</evidence>
<accession>A0AAU7R3U5</accession>
<dbReference type="SUPFAM" id="SSF47336">
    <property type="entry name" value="ACP-like"/>
    <property type="match status" value="1"/>
</dbReference>
<dbReference type="AlphaFoldDB" id="A0AAU7R3U5"/>
<gene>
    <name evidence="2" type="ORF">ABIH81_04965</name>
</gene>
<sequence length="101" mass="11270">MSSETDPDPAVADRLERFIRHEGRVAPSDSDFDRQVDLFSAGYLDSLGLLHLITYLEQDFGVVLDDEAFIDPDFVTIDGMSRLISRALRLVGPETQADVAR</sequence>
<dbReference type="RefSeq" id="WP_349879223.1">
    <property type="nucleotide sequence ID" value="NZ_CP157974.1"/>
</dbReference>
<dbReference type="Pfam" id="PF00550">
    <property type="entry name" value="PP-binding"/>
    <property type="match status" value="1"/>
</dbReference>
<protein>
    <submittedName>
        <fullName evidence="2">Acyl carrier protein</fullName>
    </submittedName>
</protein>
<name>A0AAU7R3U5_9ACTN</name>
<evidence type="ECO:0000313" key="2">
    <source>
        <dbReference type="EMBL" id="XBT82847.1"/>
    </source>
</evidence>
<reference evidence="2" key="1">
    <citation type="submission" date="2024-06" db="EMBL/GenBank/DDBJ databases">
        <title>Micromonospora sp. strain HUAS YX12 genome sequences.</title>
        <authorList>
            <person name="Mo P."/>
        </authorList>
    </citation>
    <scope>NUCLEOTIDE SEQUENCE</scope>
    <source>
        <strain evidence="2">HUAS YX12</strain>
    </source>
</reference>
<dbReference type="EMBL" id="CP157974">
    <property type="protein sequence ID" value="XBT82847.1"/>
    <property type="molecule type" value="Genomic_DNA"/>
</dbReference>
<proteinExistence type="predicted"/>
<organism evidence="2">
    <name type="scientific">Micromonospora sp. HUAS YX12</name>
    <dbReference type="NCBI Taxonomy" id="3156396"/>
    <lineage>
        <taxon>Bacteria</taxon>
        <taxon>Bacillati</taxon>
        <taxon>Actinomycetota</taxon>
        <taxon>Actinomycetes</taxon>
        <taxon>Micromonosporales</taxon>
        <taxon>Micromonosporaceae</taxon>
        <taxon>Micromonospora</taxon>
    </lineage>
</organism>
<dbReference type="InterPro" id="IPR009081">
    <property type="entry name" value="PP-bd_ACP"/>
</dbReference>
<dbReference type="PROSITE" id="PS50075">
    <property type="entry name" value="CARRIER"/>
    <property type="match status" value="1"/>
</dbReference>
<feature type="domain" description="Carrier" evidence="1">
    <location>
        <begin position="9"/>
        <end position="88"/>
    </location>
</feature>
<dbReference type="Gene3D" id="1.10.1200.10">
    <property type="entry name" value="ACP-like"/>
    <property type="match status" value="1"/>
</dbReference>
<dbReference type="InterPro" id="IPR036736">
    <property type="entry name" value="ACP-like_sf"/>
</dbReference>